<evidence type="ECO:0000313" key="1">
    <source>
        <dbReference type="EMBL" id="SOC48414.1"/>
    </source>
</evidence>
<gene>
    <name evidence="1" type="ORF">SAMN05892877_1621</name>
</gene>
<reference evidence="1 2" key="1">
    <citation type="submission" date="2017-08" db="EMBL/GenBank/DDBJ databases">
        <authorList>
            <person name="de Groot N.N."/>
        </authorList>
    </citation>
    <scope>NUCLEOTIDE SEQUENCE [LARGE SCALE GENOMIC DNA]</scope>
    <source>
        <strain evidence="1 2">JC85</strain>
    </source>
</reference>
<dbReference type="EMBL" id="OBQD01000062">
    <property type="protein sequence ID" value="SOC48414.1"/>
    <property type="molecule type" value="Genomic_DNA"/>
</dbReference>
<name>A0A285V2P9_9HYPH</name>
<protein>
    <submittedName>
        <fullName evidence="1">Uncharacterized protein</fullName>
    </submittedName>
</protein>
<keyword evidence="2" id="KW-1185">Reference proteome</keyword>
<dbReference type="AlphaFoldDB" id="A0A285V2P9"/>
<accession>A0A285V2P9</accession>
<organism evidence="1 2">
    <name type="scientific">Rhizobium subbaraonis</name>
    <dbReference type="NCBI Taxonomy" id="908946"/>
    <lineage>
        <taxon>Bacteria</taxon>
        <taxon>Pseudomonadati</taxon>
        <taxon>Pseudomonadota</taxon>
        <taxon>Alphaproteobacteria</taxon>
        <taxon>Hyphomicrobiales</taxon>
        <taxon>Rhizobiaceae</taxon>
        <taxon>Rhizobium/Agrobacterium group</taxon>
        <taxon>Rhizobium</taxon>
    </lineage>
</organism>
<dbReference type="Proteomes" id="UP000219167">
    <property type="component" value="Unassembled WGS sequence"/>
</dbReference>
<proteinExistence type="predicted"/>
<sequence length="138" mass="15811">MDECKEFIPIAFASQLNRWAFPAGYRPDRQFSRVGWELKFVPRISDRKEIKVPYRAYQPAVRPPDAVIIKLYTSGDQIRGYVRKIVDPAKNDTIFPGEEMEPEAAFKLAASHSEAEAPIFVELTEGVQWDPTWGELLP</sequence>
<evidence type="ECO:0000313" key="2">
    <source>
        <dbReference type="Proteomes" id="UP000219167"/>
    </source>
</evidence>